<protein>
    <recommendedName>
        <fullName evidence="7">Glycosyltransferase 61 catalytic domain-containing protein</fullName>
    </recommendedName>
</protein>
<proteinExistence type="predicted"/>
<feature type="transmembrane region" description="Helical" evidence="6">
    <location>
        <begin position="12"/>
        <end position="32"/>
    </location>
</feature>
<comment type="pathway">
    <text evidence="2">Glycan metabolism.</text>
</comment>
<dbReference type="GO" id="GO:0016763">
    <property type="term" value="F:pentosyltransferase activity"/>
    <property type="evidence" value="ECO:0007669"/>
    <property type="project" value="UniProtKB-ARBA"/>
</dbReference>
<dbReference type="Proteomes" id="UP001151287">
    <property type="component" value="Unassembled WGS sequence"/>
</dbReference>
<accession>A0A9Q0C9V8</accession>
<dbReference type="Pfam" id="PF04577">
    <property type="entry name" value="Glyco_transf_61"/>
    <property type="match status" value="1"/>
</dbReference>
<dbReference type="EMBL" id="JAMQYH010000004">
    <property type="protein sequence ID" value="KAJ1689855.1"/>
    <property type="molecule type" value="Genomic_DNA"/>
</dbReference>
<keyword evidence="6" id="KW-0812">Transmembrane</keyword>
<dbReference type="InterPro" id="IPR049625">
    <property type="entry name" value="Glyco_transf_61_cat"/>
</dbReference>
<keyword evidence="9" id="KW-1185">Reference proteome</keyword>
<reference evidence="8" key="1">
    <citation type="journal article" date="2022" name="Cell">
        <title>Repeat-based holocentromeres influence genome architecture and karyotype evolution.</title>
        <authorList>
            <person name="Hofstatter P.G."/>
            <person name="Thangavel G."/>
            <person name="Lux T."/>
            <person name="Neumann P."/>
            <person name="Vondrak T."/>
            <person name="Novak P."/>
            <person name="Zhang M."/>
            <person name="Costa L."/>
            <person name="Castellani M."/>
            <person name="Scott A."/>
            <person name="Toegelov H."/>
            <person name="Fuchs J."/>
            <person name="Mata-Sucre Y."/>
            <person name="Dias Y."/>
            <person name="Vanzela A.L.L."/>
            <person name="Huettel B."/>
            <person name="Almeida C.C.S."/>
            <person name="Simkova H."/>
            <person name="Souza G."/>
            <person name="Pedrosa-Harand A."/>
            <person name="Macas J."/>
            <person name="Mayer K.F.X."/>
            <person name="Houben A."/>
            <person name="Marques A."/>
        </authorList>
    </citation>
    <scope>NUCLEOTIDE SEQUENCE</scope>
    <source>
        <strain evidence="8">RhyBre1mFocal</strain>
    </source>
</reference>
<evidence type="ECO:0000256" key="2">
    <source>
        <dbReference type="ARBA" id="ARBA00004881"/>
    </source>
</evidence>
<evidence type="ECO:0000313" key="9">
    <source>
        <dbReference type="Proteomes" id="UP001151287"/>
    </source>
</evidence>
<gene>
    <name evidence="8" type="ORF">LUZ63_014010</name>
</gene>
<evidence type="ECO:0000256" key="5">
    <source>
        <dbReference type="ARBA" id="ARBA00023180"/>
    </source>
</evidence>
<dbReference type="OrthoDB" id="529273at2759"/>
<dbReference type="AlphaFoldDB" id="A0A9Q0C9V8"/>
<dbReference type="GO" id="GO:0000139">
    <property type="term" value="C:Golgi membrane"/>
    <property type="evidence" value="ECO:0007669"/>
    <property type="project" value="UniProtKB-SubCell"/>
</dbReference>
<sequence length="463" mass="53132">MEISNTIQWFQPKIFGVVLAVSCLLVSLFFLASNGSYNFYNNDDWDKLQDDNFTAADEMLFCLSSAKILHRAENLGRGVPKESICRLRVPKSILYEMDGDIRVDGNSSSIFWANSKGNESLKVKPFPRNCDPFAMNSVREFSVKSLPHENGSIPQCSSNHSYPAIIFATAAYTGNFFHDFTDLLIPLFLTAHRYHGEVQFLVTDVRQSWIEKYSTFLKNLSRYKIINIDEAQPSNIHCYKSMTMGLYAHREFTIDPLMPPLGYTFADFTDFIRKSYSLERHVLRKHEKSPSKRPRLLLISRKWSRKILNVNETVTMASDLGFEVIVMDGGDVPLDKFAQIVNSCDLIVGVHGAGLSHMVFLPQNAVVIQIIPWGRLEGLCWCDYAFTVPKAKLKYLEYQISLEESTLLSKYPRDHPYIQDPFAVHVKGWFVLKEVYMGQDVTLDLQRFRGTLVEAYERVNNYQ</sequence>
<evidence type="ECO:0000256" key="4">
    <source>
        <dbReference type="ARBA" id="ARBA00022679"/>
    </source>
</evidence>
<dbReference type="PANTHER" id="PTHR20961:SF5">
    <property type="entry name" value="GLYCOSYLTRANSFERASE-RELATED"/>
    <property type="match status" value="1"/>
</dbReference>
<evidence type="ECO:0000313" key="8">
    <source>
        <dbReference type="EMBL" id="KAJ1689855.1"/>
    </source>
</evidence>
<dbReference type="PANTHER" id="PTHR20961">
    <property type="entry name" value="GLYCOSYLTRANSFERASE"/>
    <property type="match status" value="1"/>
</dbReference>
<evidence type="ECO:0000256" key="1">
    <source>
        <dbReference type="ARBA" id="ARBA00004323"/>
    </source>
</evidence>
<keyword evidence="3" id="KW-0328">Glycosyltransferase</keyword>
<keyword evidence="5" id="KW-0325">Glycoprotein</keyword>
<keyword evidence="6" id="KW-0472">Membrane</keyword>
<evidence type="ECO:0000256" key="6">
    <source>
        <dbReference type="SAM" id="Phobius"/>
    </source>
</evidence>
<comment type="subcellular location">
    <subcellularLocation>
        <location evidence="1">Golgi apparatus membrane</location>
        <topology evidence="1">Single-pass type II membrane protein</topology>
    </subcellularLocation>
</comment>
<keyword evidence="6" id="KW-1133">Transmembrane helix</keyword>
<feature type="domain" description="Glycosyltransferase 61 catalytic" evidence="7">
    <location>
        <begin position="176"/>
        <end position="368"/>
    </location>
</feature>
<keyword evidence="4" id="KW-0808">Transferase</keyword>
<organism evidence="8 9">
    <name type="scientific">Rhynchospora breviuscula</name>
    <dbReference type="NCBI Taxonomy" id="2022672"/>
    <lineage>
        <taxon>Eukaryota</taxon>
        <taxon>Viridiplantae</taxon>
        <taxon>Streptophyta</taxon>
        <taxon>Embryophyta</taxon>
        <taxon>Tracheophyta</taxon>
        <taxon>Spermatophyta</taxon>
        <taxon>Magnoliopsida</taxon>
        <taxon>Liliopsida</taxon>
        <taxon>Poales</taxon>
        <taxon>Cyperaceae</taxon>
        <taxon>Cyperoideae</taxon>
        <taxon>Rhynchosporeae</taxon>
        <taxon>Rhynchospora</taxon>
    </lineage>
</organism>
<comment type="caution">
    <text evidence="8">The sequence shown here is derived from an EMBL/GenBank/DDBJ whole genome shotgun (WGS) entry which is preliminary data.</text>
</comment>
<evidence type="ECO:0000259" key="7">
    <source>
        <dbReference type="Pfam" id="PF04577"/>
    </source>
</evidence>
<evidence type="ECO:0000256" key="3">
    <source>
        <dbReference type="ARBA" id="ARBA00022676"/>
    </source>
</evidence>
<dbReference type="InterPro" id="IPR007657">
    <property type="entry name" value="Glycosyltransferase_61"/>
</dbReference>
<name>A0A9Q0C9V8_9POAL</name>